<feature type="binding site" evidence="16">
    <location>
        <position position="186"/>
    </location>
    <ligand>
        <name>S-adenosyl-L-methionine</name>
        <dbReference type="ChEBI" id="CHEBI:59789"/>
        <label>2</label>
    </ligand>
</feature>
<comment type="caution">
    <text evidence="19">The sequence shown here is derived from an EMBL/GenBank/DDBJ whole genome shotgun (WGS) entry which is preliminary data.</text>
</comment>
<dbReference type="CDD" id="cd01335">
    <property type="entry name" value="Radical_SAM"/>
    <property type="match status" value="1"/>
</dbReference>
<evidence type="ECO:0000256" key="14">
    <source>
        <dbReference type="ARBA" id="ARBA00048321"/>
    </source>
</evidence>
<dbReference type="GO" id="GO:0004109">
    <property type="term" value="F:coproporphyrinogen oxidase activity"/>
    <property type="evidence" value="ECO:0007669"/>
    <property type="project" value="InterPro"/>
</dbReference>
<evidence type="ECO:0000259" key="18">
    <source>
        <dbReference type="PROSITE" id="PS51918"/>
    </source>
</evidence>
<feature type="domain" description="Radical SAM core" evidence="18">
    <location>
        <begin position="48"/>
        <end position="285"/>
    </location>
</feature>
<comment type="pathway">
    <text evidence="2 15">Porphyrin-containing compound metabolism; protoporphyrin-IX biosynthesis; protoporphyrinogen-IX from coproporphyrinogen-III (AdoMet route): step 1/1.</text>
</comment>
<feature type="binding site" evidence="16">
    <location>
        <position position="114"/>
    </location>
    <ligand>
        <name>S-adenosyl-L-methionine</name>
        <dbReference type="ChEBI" id="CHEBI:59789"/>
        <label>1</label>
    </ligand>
</feature>
<comment type="subcellular location">
    <subcellularLocation>
        <location evidence="1 15">Cytoplasm</location>
    </subcellularLocation>
</comment>
<dbReference type="InterPro" id="IPR058240">
    <property type="entry name" value="rSAM_sf"/>
</dbReference>
<keyword evidence="10 15" id="KW-0408">Iron</keyword>
<evidence type="ECO:0000256" key="10">
    <source>
        <dbReference type="ARBA" id="ARBA00023004"/>
    </source>
</evidence>
<evidence type="ECO:0000313" key="20">
    <source>
        <dbReference type="Proteomes" id="UP000326570"/>
    </source>
</evidence>
<dbReference type="InterPro" id="IPR007197">
    <property type="entry name" value="rSAM"/>
</dbReference>
<keyword evidence="9 15" id="KW-0560">Oxidoreductase</keyword>
<dbReference type="PANTHER" id="PTHR13932">
    <property type="entry name" value="COPROPORPHYRINIGEN III OXIDASE"/>
    <property type="match status" value="1"/>
</dbReference>
<dbReference type="Gene3D" id="3.80.30.20">
    <property type="entry name" value="tm_1862 like domain"/>
    <property type="match status" value="1"/>
</dbReference>
<feature type="binding site" evidence="16">
    <location>
        <position position="245"/>
    </location>
    <ligand>
        <name>S-adenosyl-L-methionine</name>
        <dbReference type="ChEBI" id="CHEBI:59789"/>
        <label>2</label>
    </ligand>
</feature>
<comment type="catalytic activity">
    <reaction evidence="14 15">
        <text>coproporphyrinogen III + 2 S-adenosyl-L-methionine = protoporphyrinogen IX + 2 5'-deoxyadenosine + 2 L-methionine + 2 CO2</text>
        <dbReference type="Rhea" id="RHEA:15425"/>
        <dbReference type="ChEBI" id="CHEBI:16526"/>
        <dbReference type="ChEBI" id="CHEBI:17319"/>
        <dbReference type="ChEBI" id="CHEBI:57307"/>
        <dbReference type="ChEBI" id="CHEBI:57309"/>
        <dbReference type="ChEBI" id="CHEBI:57844"/>
        <dbReference type="ChEBI" id="CHEBI:59789"/>
        <dbReference type="EC" id="1.3.98.3"/>
    </reaction>
</comment>
<reference evidence="19 20" key="1">
    <citation type="submission" date="2019-09" db="EMBL/GenBank/DDBJ databases">
        <title>Genome sequence of Adhaeribacter sp. M2.</title>
        <authorList>
            <person name="Srinivasan S."/>
        </authorList>
    </citation>
    <scope>NUCLEOTIDE SEQUENCE [LARGE SCALE GENOMIC DNA]</scope>
    <source>
        <strain evidence="19 20">M2</strain>
    </source>
</reference>
<comment type="subunit">
    <text evidence="4">Monomer.</text>
</comment>
<feature type="binding site" evidence="17">
    <location>
        <position position="67"/>
    </location>
    <ligand>
        <name>[4Fe-4S] cluster</name>
        <dbReference type="ChEBI" id="CHEBI:49883"/>
        <note>4Fe-4S-S-AdoMet</note>
    </ligand>
</feature>
<evidence type="ECO:0000256" key="2">
    <source>
        <dbReference type="ARBA" id="ARBA00004785"/>
    </source>
</evidence>
<dbReference type="SMART" id="SM00729">
    <property type="entry name" value="Elp3"/>
    <property type="match status" value="1"/>
</dbReference>
<evidence type="ECO:0000256" key="3">
    <source>
        <dbReference type="ARBA" id="ARBA00005493"/>
    </source>
</evidence>
<feature type="binding site" evidence="16">
    <location>
        <position position="331"/>
    </location>
    <ligand>
        <name>S-adenosyl-L-methionine</name>
        <dbReference type="ChEBI" id="CHEBI:59789"/>
        <label>1</label>
    </ligand>
</feature>
<dbReference type="InterPro" id="IPR034505">
    <property type="entry name" value="Coproporphyrinogen-III_oxidase"/>
</dbReference>
<comment type="similarity">
    <text evidence="3 15">Belongs to the anaerobic coproporphyrinogen-III oxidase family.</text>
</comment>
<feature type="binding site" evidence="16">
    <location>
        <position position="174"/>
    </location>
    <ligand>
        <name>S-adenosyl-L-methionine</name>
        <dbReference type="ChEBI" id="CHEBI:59789"/>
        <label>2</label>
    </ligand>
</feature>
<keyword evidence="6 15" id="KW-0963">Cytoplasm</keyword>
<gene>
    <name evidence="19" type="primary">hemN</name>
    <name evidence="19" type="ORF">F0P94_05675</name>
</gene>
<evidence type="ECO:0000256" key="1">
    <source>
        <dbReference type="ARBA" id="ARBA00004496"/>
    </source>
</evidence>
<evidence type="ECO:0000256" key="16">
    <source>
        <dbReference type="PIRSR" id="PIRSR000167-1"/>
    </source>
</evidence>
<dbReference type="PIRSF" id="PIRSF000167">
    <property type="entry name" value="HemN"/>
    <property type="match status" value="1"/>
</dbReference>
<feature type="binding site" evidence="16">
    <location>
        <begin position="115"/>
        <end position="116"/>
    </location>
    <ligand>
        <name>S-adenosyl-L-methionine</name>
        <dbReference type="ChEBI" id="CHEBI:59789"/>
        <label>2</label>
    </ligand>
</feature>
<dbReference type="AlphaFoldDB" id="A0A5N1J4A6"/>
<sequence>MSLNSELIRKYNLAVPRYTSYPTVPFWDTAAPDQSRWEQTVQSTFQATNLEEGISLYIHLPFCESLCTYCGCNKRITKNHNVEPVYLQAVLKEWEMYRQLLPAKPVIREIHLGGGTPTFFSPENLTYLITRILAGTDLHPNHEFSFEGHPNNTTREHLQALYEVGFRRVSYGVQDLSLKVQQAINRVQPFGNVAYVTEVSREIGYHSVNFDLIYGLPFQTEESIKDTFEQVISLSPDRIAFYSYAHVPWKEKSQRAYSEADLPQDEEKFALYALGEEMLLQAGYLDVGMDHFAKPTDDLYLAKQENRLHRNFMGYTTNATKLLIGLGVSSISDAHYGYMQNVKTVEEYYALLKQEQLPLLKGYFHTEEDVTLRRHILDIACNGTTSWSNSPVKNKIKTEVFDKLLSLQNDGLIELGSEALQVTPSGFRFIRNICSAFDLKMTVTETEKMFSKAV</sequence>
<dbReference type="Proteomes" id="UP000326570">
    <property type="component" value="Unassembled WGS sequence"/>
</dbReference>
<feature type="binding site" evidence="16">
    <location>
        <begin position="69"/>
        <end position="71"/>
    </location>
    <ligand>
        <name>S-adenosyl-L-methionine</name>
        <dbReference type="ChEBI" id="CHEBI:59789"/>
        <label>2</label>
    </ligand>
</feature>
<feature type="binding site" evidence="17">
    <location>
        <position position="63"/>
    </location>
    <ligand>
        <name>[4Fe-4S] cluster</name>
        <dbReference type="ChEBI" id="CHEBI:49883"/>
        <note>4Fe-4S-S-AdoMet</note>
    </ligand>
</feature>
<organism evidence="19 20">
    <name type="scientific">Adhaeribacter soli</name>
    <dbReference type="NCBI Taxonomy" id="2607655"/>
    <lineage>
        <taxon>Bacteria</taxon>
        <taxon>Pseudomonadati</taxon>
        <taxon>Bacteroidota</taxon>
        <taxon>Cytophagia</taxon>
        <taxon>Cytophagales</taxon>
        <taxon>Hymenobacteraceae</taxon>
        <taxon>Adhaeribacter</taxon>
    </lineage>
</organism>
<dbReference type="RefSeq" id="WP_150902842.1">
    <property type="nucleotide sequence ID" value="NZ_VTWT01000002.1"/>
</dbReference>
<dbReference type="PANTHER" id="PTHR13932:SF6">
    <property type="entry name" value="OXYGEN-INDEPENDENT COPROPORPHYRINOGEN III OXIDASE"/>
    <property type="match status" value="1"/>
</dbReference>
<dbReference type="InterPro" id="IPR023404">
    <property type="entry name" value="rSAM_horseshoe"/>
</dbReference>
<dbReference type="UniPathway" id="UPA00251">
    <property type="reaction ID" value="UER00323"/>
</dbReference>
<evidence type="ECO:0000256" key="4">
    <source>
        <dbReference type="ARBA" id="ARBA00011245"/>
    </source>
</evidence>
<keyword evidence="7 15" id="KW-0949">S-adenosyl-L-methionine</keyword>
<dbReference type="Gene3D" id="1.10.10.920">
    <property type="match status" value="1"/>
</dbReference>
<dbReference type="EC" id="1.3.98.3" evidence="15"/>
<evidence type="ECO:0000256" key="6">
    <source>
        <dbReference type="ARBA" id="ARBA00022490"/>
    </source>
</evidence>
<dbReference type="Pfam" id="PF04055">
    <property type="entry name" value="Radical_SAM"/>
    <property type="match status" value="1"/>
</dbReference>
<dbReference type="GO" id="GO:0006782">
    <property type="term" value="P:protoporphyrinogen IX biosynthetic process"/>
    <property type="evidence" value="ECO:0007669"/>
    <property type="project" value="UniProtKB-UniPathway"/>
</dbReference>
<dbReference type="SUPFAM" id="SSF102114">
    <property type="entry name" value="Radical SAM enzymes"/>
    <property type="match status" value="1"/>
</dbReference>
<feature type="binding site" evidence="16">
    <location>
        <position position="211"/>
    </location>
    <ligand>
        <name>S-adenosyl-L-methionine</name>
        <dbReference type="ChEBI" id="CHEBI:59789"/>
        <label>2</label>
    </ligand>
</feature>
<evidence type="ECO:0000256" key="7">
    <source>
        <dbReference type="ARBA" id="ARBA00022691"/>
    </source>
</evidence>
<evidence type="ECO:0000256" key="8">
    <source>
        <dbReference type="ARBA" id="ARBA00022723"/>
    </source>
</evidence>
<keyword evidence="20" id="KW-1185">Reference proteome</keyword>
<dbReference type="GO" id="GO:0051989">
    <property type="term" value="F:coproporphyrinogen dehydrogenase activity"/>
    <property type="evidence" value="ECO:0007669"/>
    <property type="project" value="UniProtKB-EC"/>
</dbReference>
<comment type="cofactor">
    <cofactor evidence="15 17">
        <name>[4Fe-4S] cluster</name>
        <dbReference type="ChEBI" id="CHEBI:49883"/>
    </cofactor>
    <text evidence="15 17">Binds 1 [4Fe-4S] cluster. The cluster is coordinated with 3 cysteines and an exchangeable S-adenosyl-L-methionine.</text>
</comment>
<evidence type="ECO:0000256" key="5">
    <source>
        <dbReference type="ARBA" id="ARBA00022485"/>
    </source>
</evidence>
<comment type="function">
    <text evidence="13">Involved in the heme biosynthesis. Catalyzes the anaerobic oxidative decarboxylation of propionate groups of rings A and B of coproporphyrinogen III to yield the vinyl groups in protoporphyrinogen IX.</text>
</comment>
<dbReference type="GO" id="GO:0051539">
    <property type="term" value="F:4 iron, 4 sulfur cluster binding"/>
    <property type="evidence" value="ECO:0007669"/>
    <property type="project" value="UniProtKB-KW"/>
</dbReference>
<dbReference type="InterPro" id="IPR004558">
    <property type="entry name" value="Coprogen_oxidase_HemN"/>
</dbReference>
<dbReference type="SFLD" id="SFLDG01082">
    <property type="entry name" value="B12-binding_domain_containing"/>
    <property type="match status" value="1"/>
</dbReference>
<keyword evidence="8 15" id="KW-0479">Metal-binding</keyword>
<proteinExistence type="inferred from homology"/>
<dbReference type="NCBIfam" id="TIGR00538">
    <property type="entry name" value="hemN"/>
    <property type="match status" value="1"/>
</dbReference>
<accession>A0A5N1J4A6</accession>
<evidence type="ECO:0000313" key="19">
    <source>
        <dbReference type="EMBL" id="KAA9340915.1"/>
    </source>
</evidence>
<keyword evidence="5 15" id="KW-0004">4Fe-4S</keyword>
<dbReference type="EMBL" id="VTWT01000002">
    <property type="protein sequence ID" value="KAA9340915.1"/>
    <property type="molecule type" value="Genomic_DNA"/>
</dbReference>
<keyword evidence="12 15" id="KW-0627">Porphyrin biosynthesis</keyword>
<evidence type="ECO:0000256" key="15">
    <source>
        <dbReference type="PIRNR" id="PIRNR000167"/>
    </source>
</evidence>
<dbReference type="PROSITE" id="PS51918">
    <property type="entry name" value="RADICAL_SAM"/>
    <property type="match status" value="1"/>
</dbReference>
<dbReference type="InterPro" id="IPR006638">
    <property type="entry name" value="Elp3/MiaA/NifB-like_rSAM"/>
</dbReference>
<feature type="binding site" evidence="16">
    <location>
        <position position="57"/>
    </location>
    <ligand>
        <name>S-adenosyl-L-methionine</name>
        <dbReference type="ChEBI" id="CHEBI:59789"/>
        <label>1</label>
    </ligand>
</feature>
<evidence type="ECO:0000256" key="9">
    <source>
        <dbReference type="ARBA" id="ARBA00023002"/>
    </source>
</evidence>
<dbReference type="GO" id="GO:0046872">
    <property type="term" value="F:metal ion binding"/>
    <property type="evidence" value="ECO:0007669"/>
    <property type="project" value="UniProtKB-KW"/>
</dbReference>
<dbReference type="SFLD" id="SFLDS00029">
    <property type="entry name" value="Radical_SAM"/>
    <property type="match status" value="1"/>
</dbReference>
<protein>
    <recommendedName>
        <fullName evidence="15">Coproporphyrinogen-III oxidase</fullName>
        <ecNumber evidence="15">1.3.98.3</ecNumber>
    </recommendedName>
</protein>
<feature type="binding site" evidence="17">
    <location>
        <position position="70"/>
    </location>
    <ligand>
        <name>[4Fe-4S] cluster</name>
        <dbReference type="ChEBI" id="CHEBI:49883"/>
        <note>4Fe-4S-S-AdoMet</note>
    </ligand>
</feature>
<feature type="binding site" evidence="16">
    <location>
        <position position="147"/>
    </location>
    <ligand>
        <name>S-adenosyl-L-methionine</name>
        <dbReference type="ChEBI" id="CHEBI:59789"/>
        <label>1</label>
    </ligand>
</feature>
<evidence type="ECO:0000256" key="13">
    <source>
        <dbReference type="ARBA" id="ARBA00024295"/>
    </source>
</evidence>
<dbReference type="GO" id="GO:0005737">
    <property type="term" value="C:cytoplasm"/>
    <property type="evidence" value="ECO:0007669"/>
    <property type="project" value="UniProtKB-SubCell"/>
</dbReference>
<name>A0A5N1J4A6_9BACT</name>
<dbReference type="SFLD" id="SFLDG01065">
    <property type="entry name" value="anaerobic_coproporphyrinogen-I"/>
    <property type="match status" value="1"/>
</dbReference>
<keyword evidence="11 15" id="KW-0411">Iron-sulfur</keyword>
<evidence type="ECO:0000256" key="17">
    <source>
        <dbReference type="PIRSR" id="PIRSR000167-2"/>
    </source>
</evidence>
<evidence type="ECO:0000256" key="11">
    <source>
        <dbReference type="ARBA" id="ARBA00023014"/>
    </source>
</evidence>
<evidence type="ECO:0000256" key="12">
    <source>
        <dbReference type="ARBA" id="ARBA00023244"/>
    </source>
</evidence>